<dbReference type="Proteomes" id="UP000291213">
    <property type="component" value="Unassembled WGS sequence"/>
</dbReference>
<dbReference type="InterPro" id="IPR029044">
    <property type="entry name" value="Nucleotide-diphossugar_trans"/>
</dbReference>
<organism evidence="2 3">
    <name type="scientific">Aeropyrum pernix</name>
    <dbReference type="NCBI Taxonomy" id="56636"/>
    <lineage>
        <taxon>Archaea</taxon>
        <taxon>Thermoproteota</taxon>
        <taxon>Thermoprotei</taxon>
        <taxon>Desulfurococcales</taxon>
        <taxon>Desulfurococcaceae</taxon>
        <taxon>Aeropyrum</taxon>
    </lineage>
</organism>
<reference evidence="2 3" key="1">
    <citation type="submission" date="2017-02" db="EMBL/GenBank/DDBJ databases">
        <title>isolation and characterization of a novel temperate virus Aeropyrum globular virus 1 infecting hyperthermophilic archaeon Aeropyrum.</title>
        <authorList>
            <person name="Yumiya M."/>
            <person name="Yoshida T."/>
            <person name="Sako Y."/>
        </authorList>
    </citation>
    <scope>NUCLEOTIDE SEQUENCE [LARGE SCALE GENOMIC DNA]</scope>
    <source>
        <strain evidence="2 3">YK1-12-2013</strain>
    </source>
</reference>
<dbReference type="AlphaFoldDB" id="A0A401HBH1"/>
<dbReference type="Pfam" id="PF00535">
    <property type="entry name" value="Glycos_transf_2"/>
    <property type="match status" value="1"/>
</dbReference>
<evidence type="ECO:0000313" key="2">
    <source>
        <dbReference type="EMBL" id="GBF09730.1"/>
    </source>
</evidence>
<evidence type="ECO:0000313" key="3">
    <source>
        <dbReference type="Proteomes" id="UP000291213"/>
    </source>
</evidence>
<dbReference type="Gene3D" id="3.90.550.10">
    <property type="entry name" value="Spore Coat Polysaccharide Biosynthesis Protein SpsA, Chain A"/>
    <property type="match status" value="1"/>
</dbReference>
<dbReference type="InterPro" id="IPR001173">
    <property type="entry name" value="Glyco_trans_2-like"/>
</dbReference>
<evidence type="ECO:0000259" key="1">
    <source>
        <dbReference type="Pfam" id="PF00535"/>
    </source>
</evidence>
<accession>A0A401HBH1</accession>
<feature type="domain" description="Glycosyltransferase 2-like" evidence="1">
    <location>
        <begin position="2"/>
        <end position="98"/>
    </location>
</feature>
<protein>
    <recommendedName>
        <fullName evidence="1">Glycosyltransferase 2-like domain-containing protein</fullName>
    </recommendedName>
</protein>
<gene>
    <name evidence="2" type="ORF">apy_14550</name>
</gene>
<dbReference type="SUPFAM" id="SSF53448">
    <property type="entry name" value="Nucleotide-diphospho-sugar transferases"/>
    <property type="match status" value="1"/>
</dbReference>
<name>A0A401HBH1_AERPX</name>
<comment type="caution">
    <text evidence="2">The sequence shown here is derived from an EMBL/GenBank/DDBJ whole genome shotgun (WGS) entry which is preliminary data.</text>
</comment>
<dbReference type="EMBL" id="BDMD01000090">
    <property type="protein sequence ID" value="GBF09730.1"/>
    <property type="molecule type" value="Genomic_DNA"/>
</dbReference>
<dbReference type="RefSeq" id="WP_373863056.1">
    <property type="nucleotide sequence ID" value="NZ_BDMD01000090.1"/>
</dbReference>
<proteinExistence type="predicted"/>
<sequence>MGKGYALLYGFRKSRGDIVVFFDGDLDIDPRQITLLINTLLNNGADIAIASKWHPQSKTTATPIRKLLSEEFYAPTRLLLRLRMSNAWKLGHNWIYLVDSMIFVKPGG</sequence>